<dbReference type="Pfam" id="PF13508">
    <property type="entry name" value="Acetyltransf_7"/>
    <property type="match status" value="1"/>
</dbReference>
<organism evidence="2 3">
    <name type="scientific">Lutispora thermophila DSM 19022</name>
    <dbReference type="NCBI Taxonomy" id="1122184"/>
    <lineage>
        <taxon>Bacteria</taxon>
        <taxon>Bacillati</taxon>
        <taxon>Bacillota</taxon>
        <taxon>Clostridia</taxon>
        <taxon>Lutisporales</taxon>
        <taxon>Lutisporaceae</taxon>
        <taxon>Lutispora</taxon>
    </lineage>
</organism>
<evidence type="ECO:0000313" key="3">
    <source>
        <dbReference type="Proteomes" id="UP000184442"/>
    </source>
</evidence>
<keyword evidence="2" id="KW-0808">Transferase</keyword>
<dbReference type="GO" id="GO:0016747">
    <property type="term" value="F:acyltransferase activity, transferring groups other than amino-acyl groups"/>
    <property type="evidence" value="ECO:0007669"/>
    <property type="project" value="InterPro"/>
</dbReference>
<dbReference type="AlphaFoldDB" id="A0A1M6CYK2"/>
<proteinExistence type="predicted"/>
<dbReference type="InterPro" id="IPR016181">
    <property type="entry name" value="Acyl_CoA_acyltransferase"/>
</dbReference>
<dbReference type="Gene3D" id="3.40.630.30">
    <property type="match status" value="1"/>
</dbReference>
<dbReference type="EMBL" id="FQZS01000006">
    <property type="protein sequence ID" value="SHI65884.1"/>
    <property type="molecule type" value="Genomic_DNA"/>
</dbReference>
<sequence>MEIYIGLRVKEVKFIDKDYKLIRDLYNNAFPKIERFPIVLLKLFAMKPNIEFLSVYDNDVFCGILYLVNYKDKTLIYYFAVRSDLRSRGYGSKILTWIKQEKKSVSLIMETVREECDNLEQRLKRRDFYFRNGFIDTGYYLKDHSGTFDILSTESEVDAEEFIKMIKQFTFWTNNIEVGKFDTEEKVYNCTMINS</sequence>
<feature type="domain" description="N-acetyltransferase" evidence="1">
    <location>
        <begin position="7"/>
        <end position="170"/>
    </location>
</feature>
<evidence type="ECO:0000313" key="2">
    <source>
        <dbReference type="EMBL" id="SHI65884.1"/>
    </source>
</evidence>
<name>A0A1M6CYK2_9FIRM</name>
<dbReference type="RefSeq" id="WP_073025057.1">
    <property type="nucleotide sequence ID" value="NZ_FQZS01000006.1"/>
</dbReference>
<dbReference type="STRING" id="1122184.SAMN02745176_00917"/>
<dbReference type="SUPFAM" id="SSF55729">
    <property type="entry name" value="Acyl-CoA N-acyltransferases (Nat)"/>
    <property type="match status" value="1"/>
</dbReference>
<dbReference type="InterPro" id="IPR000182">
    <property type="entry name" value="GNAT_dom"/>
</dbReference>
<dbReference type="PROSITE" id="PS51186">
    <property type="entry name" value="GNAT"/>
    <property type="match status" value="1"/>
</dbReference>
<dbReference type="OrthoDB" id="9127144at2"/>
<gene>
    <name evidence="2" type="ORF">SAMN02745176_00917</name>
</gene>
<reference evidence="2 3" key="1">
    <citation type="submission" date="2016-11" db="EMBL/GenBank/DDBJ databases">
        <authorList>
            <person name="Jaros S."/>
            <person name="Januszkiewicz K."/>
            <person name="Wedrychowicz H."/>
        </authorList>
    </citation>
    <scope>NUCLEOTIDE SEQUENCE [LARGE SCALE GENOMIC DNA]</scope>
    <source>
        <strain evidence="2 3">DSM 19022</strain>
    </source>
</reference>
<accession>A0A1M6CYK2</accession>
<protein>
    <submittedName>
        <fullName evidence="2">Acetyltransferase (GNAT) domain-containing protein</fullName>
    </submittedName>
</protein>
<keyword evidence="3" id="KW-1185">Reference proteome</keyword>
<dbReference type="Proteomes" id="UP000184442">
    <property type="component" value="Unassembled WGS sequence"/>
</dbReference>
<evidence type="ECO:0000259" key="1">
    <source>
        <dbReference type="PROSITE" id="PS51186"/>
    </source>
</evidence>